<name>A0A7X6MCI3_9ACTN</name>
<feature type="transmembrane region" description="Helical" evidence="1">
    <location>
        <begin position="171"/>
        <end position="192"/>
    </location>
</feature>
<dbReference type="AlphaFoldDB" id="A0A7X6MCI3"/>
<evidence type="ECO:0000313" key="3">
    <source>
        <dbReference type="Proteomes" id="UP000553209"/>
    </source>
</evidence>
<evidence type="ECO:0000313" key="2">
    <source>
        <dbReference type="EMBL" id="NKY98742.1"/>
    </source>
</evidence>
<dbReference type="EMBL" id="JAAXPG010000011">
    <property type="protein sequence ID" value="NKY98742.1"/>
    <property type="molecule type" value="Genomic_DNA"/>
</dbReference>
<reference evidence="2 3" key="1">
    <citation type="submission" date="2020-04" db="EMBL/GenBank/DDBJ databases">
        <title>MicrobeNet Type strains.</title>
        <authorList>
            <person name="Nicholson A.C."/>
        </authorList>
    </citation>
    <scope>NUCLEOTIDE SEQUENCE [LARGE SCALE GENOMIC DNA]</scope>
    <source>
        <strain evidence="2 3">ATCC 23612</strain>
    </source>
</reference>
<keyword evidence="1" id="KW-0812">Transmembrane</keyword>
<gene>
    <name evidence="2" type="ORF">HGB44_13895</name>
</gene>
<organism evidence="2 3">
    <name type="scientific">Nocardiopsis alborubida</name>
    <dbReference type="NCBI Taxonomy" id="146802"/>
    <lineage>
        <taxon>Bacteria</taxon>
        <taxon>Bacillati</taxon>
        <taxon>Actinomycetota</taxon>
        <taxon>Actinomycetes</taxon>
        <taxon>Streptosporangiales</taxon>
        <taxon>Nocardiopsidaceae</taxon>
        <taxon>Nocardiopsis</taxon>
    </lineage>
</organism>
<dbReference type="RefSeq" id="WP_061082735.1">
    <property type="nucleotide sequence ID" value="NZ_JAAXPG010000011.1"/>
</dbReference>
<feature type="transmembrane region" description="Helical" evidence="1">
    <location>
        <begin position="94"/>
        <end position="113"/>
    </location>
</feature>
<proteinExistence type="predicted"/>
<feature type="transmembrane region" description="Helical" evidence="1">
    <location>
        <begin position="133"/>
        <end position="159"/>
    </location>
</feature>
<protein>
    <submittedName>
        <fullName evidence="2">Permease</fullName>
    </submittedName>
</protein>
<dbReference type="Proteomes" id="UP000553209">
    <property type="component" value="Unassembled WGS sequence"/>
</dbReference>
<keyword evidence="3" id="KW-1185">Reference proteome</keyword>
<accession>A0A7X6MCI3</accession>
<keyword evidence="1" id="KW-0472">Membrane</keyword>
<comment type="caution">
    <text evidence="2">The sequence shown here is derived from an EMBL/GenBank/DDBJ whole genome shotgun (WGS) entry which is preliminary data.</text>
</comment>
<keyword evidence="1" id="KW-1133">Transmembrane helix</keyword>
<evidence type="ECO:0000256" key="1">
    <source>
        <dbReference type="SAM" id="Phobius"/>
    </source>
</evidence>
<feature type="transmembrane region" description="Helical" evidence="1">
    <location>
        <begin position="68"/>
        <end position="87"/>
    </location>
</feature>
<sequence>MLAGHFGVAGIVRAWRPELPMGALLVATQLPDLVFLPLAALGVESGGPAEPGLSGYGSLLIRAEYSHALASNLALALLVGGLAHVLLRGRWGRDAGLVLGGVVLSHWLLDLLVHRPDMPFLPGGAGGLPLLGLGLWEAPVAAAVVEGALVLAGTLLYAWRTLRDQPNRVRARLYSAGVGLLLVGSFVFDLLAS</sequence>